<name>A0A4R7K2W5_9FLAO</name>
<proteinExistence type="inferred from homology"/>
<sequence length="336" mass="38612">MKIIKFAFFCLLLFSVTVFAQETDEQIKSEVLAKYSTRDYVFTPLPDRGYNYFKVAKDTYFVHNDFDNMVFFVTKKGVVVVDPKPALSQTVIEVIKEVTDKPITHVVYSHHHRDHSQGAYLFPESAELIAHKKVAEFMAIANDPMRPAPDVTWTDTFTLTTGGFTLEMKDLGRNWHSQQDVIMYAPKQKILIAIDMFHPDAAPWIHFGESSDPMFAFGLPDLLMNTYDFDFVVVGHEKIIGTKAHMEKYNALLVDMKNILIEVVKSPVYQVLGEQTDKRFAEFEVHYKYKAGITSAMNLCAQKLIESDWSKKLRNIELNAAENFQTMFMHIIVLDP</sequence>
<dbReference type="GO" id="GO:0016787">
    <property type="term" value="F:hydrolase activity"/>
    <property type="evidence" value="ECO:0007669"/>
    <property type="project" value="UniProtKB-KW"/>
</dbReference>
<dbReference type="SMART" id="SM00849">
    <property type="entry name" value="Lactamase_B"/>
    <property type="match status" value="1"/>
</dbReference>
<dbReference type="InterPro" id="IPR001279">
    <property type="entry name" value="Metallo-B-lactamas"/>
</dbReference>
<dbReference type="GO" id="GO:0017001">
    <property type="term" value="P:antibiotic catabolic process"/>
    <property type="evidence" value="ECO:0007669"/>
    <property type="project" value="UniProtKB-ARBA"/>
</dbReference>
<dbReference type="SUPFAM" id="SSF56281">
    <property type="entry name" value="Metallo-hydrolase/oxidoreductase"/>
    <property type="match status" value="1"/>
</dbReference>
<reference evidence="4 5" key="1">
    <citation type="submission" date="2019-03" db="EMBL/GenBank/DDBJ databases">
        <title>Genomic Encyclopedia of Archaeal and Bacterial Type Strains, Phase II (KMG-II): from individual species to whole genera.</title>
        <authorList>
            <person name="Goeker M."/>
        </authorList>
    </citation>
    <scope>NUCLEOTIDE SEQUENCE [LARGE SCALE GENOMIC DNA]</scope>
    <source>
        <strain evidence="4 5">DSM 25233</strain>
    </source>
</reference>
<keyword evidence="5" id="KW-1185">Reference proteome</keyword>
<evidence type="ECO:0000256" key="1">
    <source>
        <dbReference type="ARBA" id="ARBA00005250"/>
    </source>
</evidence>
<organism evidence="4 5">
    <name type="scientific">Maribacter spongiicola</name>
    <dbReference type="NCBI Taxonomy" id="1206753"/>
    <lineage>
        <taxon>Bacteria</taxon>
        <taxon>Pseudomonadati</taxon>
        <taxon>Bacteroidota</taxon>
        <taxon>Flavobacteriia</taxon>
        <taxon>Flavobacteriales</taxon>
        <taxon>Flavobacteriaceae</taxon>
        <taxon>Maribacter</taxon>
    </lineage>
</organism>
<feature type="domain" description="Metallo-beta-lactamase" evidence="3">
    <location>
        <begin position="66"/>
        <end position="236"/>
    </location>
</feature>
<dbReference type="InterPro" id="IPR050855">
    <property type="entry name" value="NDM-1-like"/>
</dbReference>
<dbReference type="EMBL" id="SOAY01000011">
    <property type="protein sequence ID" value="TDT45212.1"/>
    <property type="molecule type" value="Genomic_DNA"/>
</dbReference>
<keyword evidence="4" id="KW-0378">Hydrolase</keyword>
<dbReference type="AlphaFoldDB" id="A0A4R7K2W5"/>
<accession>A0A4R7K2W5</accession>
<dbReference type="PANTHER" id="PTHR42951">
    <property type="entry name" value="METALLO-BETA-LACTAMASE DOMAIN-CONTAINING"/>
    <property type="match status" value="1"/>
</dbReference>
<evidence type="ECO:0000313" key="4">
    <source>
        <dbReference type="EMBL" id="TDT45212.1"/>
    </source>
</evidence>
<comment type="similarity">
    <text evidence="1">Belongs to the metallo-beta-lactamase superfamily. Class-B beta-lactamase family.</text>
</comment>
<comment type="caution">
    <text evidence="4">The sequence shown here is derived from an EMBL/GenBank/DDBJ whole genome shotgun (WGS) entry which is preliminary data.</text>
</comment>
<dbReference type="Proteomes" id="UP000294749">
    <property type="component" value="Unassembled WGS sequence"/>
</dbReference>
<evidence type="ECO:0000313" key="5">
    <source>
        <dbReference type="Proteomes" id="UP000294749"/>
    </source>
</evidence>
<dbReference type="Pfam" id="PF00753">
    <property type="entry name" value="Lactamase_B"/>
    <property type="match status" value="1"/>
</dbReference>
<feature type="chain" id="PRO_5020526021" evidence="2">
    <location>
        <begin position="21"/>
        <end position="336"/>
    </location>
</feature>
<gene>
    <name evidence="4" type="ORF">CLV90_2297</name>
</gene>
<dbReference type="RefSeq" id="WP_166638570.1">
    <property type="nucleotide sequence ID" value="NZ_SOAY01000011.1"/>
</dbReference>
<dbReference type="PANTHER" id="PTHR42951:SF4">
    <property type="entry name" value="ACYL-COENZYME A THIOESTERASE MBLAC2"/>
    <property type="match status" value="1"/>
</dbReference>
<feature type="signal peptide" evidence="2">
    <location>
        <begin position="1"/>
        <end position="20"/>
    </location>
</feature>
<evidence type="ECO:0000259" key="3">
    <source>
        <dbReference type="SMART" id="SM00849"/>
    </source>
</evidence>
<keyword evidence="2" id="KW-0732">Signal</keyword>
<evidence type="ECO:0000256" key="2">
    <source>
        <dbReference type="SAM" id="SignalP"/>
    </source>
</evidence>
<dbReference type="InterPro" id="IPR036866">
    <property type="entry name" value="RibonucZ/Hydroxyglut_hydro"/>
</dbReference>
<protein>
    <submittedName>
        <fullName evidence="4">Glyoxylase-like metal-dependent hydrolase (Beta-lactamase superfamily II)</fullName>
    </submittedName>
</protein>
<dbReference type="Gene3D" id="3.60.15.10">
    <property type="entry name" value="Ribonuclease Z/Hydroxyacylglutathione hydrolase-like"/>
    <property type="match status" value="1"/>
</dbReference>